<name>A0A5B8XL31_9DELT</name>
<dbReference type="Gene3D" id="3.40.50.1820">
    <property type="entry name" value="alpha/beta hydrolase"/>
    <property type="match status" value="1"/>
</dbReference>
<proteinExistence type="predicted"/>
<sequence length="1129" mass="120920">MKSATRRCMLESRSFWTMMPNNCYEPRYWKLRVGGRMSRLKWAIISLGFFSACAPEIPEDARPSDSRVSAVFDVDTATIPLPNNAALDSDGTLPNRPGDAAQGEFNSWLGQATGWNPTTPITVPFSGRLAQSSLDGAVTLYSVSEAGELSSLEFQLIYEENSDDAEVCNSAVCSSQLRVVPAMDLEPGARYALAVTNSLRGSDSESVLASSALYLALSTQPLVDGNGQSTVSSVDSGTAARIEGLRRLISPVVEALSVEGIQAEELVSLNVWSTSENVFTVLDPATSTLPIPNTLALDSDGTFPRNALNFCGPTSSGAACEESSDCSGVGQLCVRGACTLTRCAQGTFDTYLDGLHGWPTTTPITLPLTGEIDPETVTTSTVQVWRVGEAGLERVDVSVEYSAEARALLITPTQEMSLNTQYVAFATQGLTGANGLPVLAPPAVAMSVQPHPVADENGNSLVAEIPNADAARIEAIRQGLRPVVEVANARTGLSHEDLAAFWVWGTWSDSFVAFDPSTAVLAFPNAFLTAGCADDRPICLLYNPAAPPEDPLQAQLFDELSQRTGFSVSATNWLPTEGAPLASETVTKDHVLVAEVTDIPPPPLEPEEYEVRYEFGHVLVDFNRPLTPDTLIAGFATNGMLGSNGFGAQPSPAFVFLRSQYALIDDQGVSQIDALDDATAALLEGARQQYADLWLAAAVLGFDREDVVSAWAYQTQKTYEPLQQLRGQALAKLALRGELNGYRACGLDCADDPYLEGPLPEDFTVPHPNDATQEVSLGNVEWIQWRGELDSLNFFDANRRVLGFDDVVTERIGVSVFVPRASNCTPPYDVVIAQHGNGDWRQSMGVSMANTLAEKCLVTVAMDLPLHGGRSASSQTLHPDERPADSGENFIGLDLVGTKGSLWQSVIDLVVLTKHIRAGALDDMVELDITDETSTIGYVGISMGGFVGTLLSALEPEVGPVVLNVAGGSYGVLLRDSEVFSSLLDGAVEVGTFGYLQTLHFIQWLGEQADPYIFARHLTRDPLEDLLWDPGDESYIVLGNVPLKEVLVQMAQDDATVPNSSTLLLAQELGVSLENTTFEGIGHGFLVSADESAQTMCAREQSAEWIRSGLDGDATLPVELYAATCSGGQ</sequence>
<evidence type="ECO:0000313" key="2">
    <source>
        <dbReference type="Proteomes" id="UP000321595"/>
    </source>
</evidence>
<dbReference type="KEGG" id="bbae:FRD01_04520"/>
<evidence type="ECO:0000313" key="1">
    <source>
        <dbReference type="EMBL" id="QED26522.1"/>
    </source>
</evidence>
<accession>A0A5B8XL31</accession>
<reference evidence="1 2" key="1">
    <citation type="submission" date="2019-08" db="EMBL/GenBank/DDBJ databases">
        <authorList>
            <person name="Liang Q."/>
        </authorList>
    </citation>
    <scope>NUCLEOTIDE SEQUENCE [LARGE SCALE GENOMIC DNA]</scope>
    <source>
        <strain evidence="1 2">V1718</strain>
    </source>
</reference>
<protein>
    <submittedName>
        <fullName evidence="1">Uncharacterized protein</fullName>
    </submittedName>
</protein>
<dbReference type="OrthoDB" id="9768at2"/>
<gene>
    <name evidence="1" type="ORF">FRD01_04520</name>
</gene>
<organism evidence="1 2">
    <name type="scientific">Microvenator marinus</name>
    <dbReference type="NCBI Taxonomy" id="2600177"/>
    <lineage>
        <taxon>Bacteria</taxon>
        <taxon>Deltaproteobacteria</taxon>
        <taxon>Bradymonadales</taxon>
        <taxon>Microvenatoraceae</taxon>
        <taxon>Microvenator</taxon>
    </lineage>
</organism>
<dbReference type="InterPro" id="IPR029058">
    <property type="entry name" value="AB_hydrolase_fold"/>
</dbReference>
<dbReference type="Proteomes" id="UP000321595">
    <property type="component" value="Chromosome"/>
</dbReference>
<keyword evidence="2" id="KW-1185">Reference proteome</keyword>
<dbReference type="EMBL" id="CP042467">
    <property type="protein sequence ID" value="QED26522.1"/>
    <property type="molecule type" value="Genomic_DNA"/>
</dbReference>
<dbReference type="AlphaFoldDB" id="A0A5B8XL31"/>
<dbReference type="SUPFAM" id="SSF53474">
    <property type="entry name" value="alpha/beta-Hydrolases"/>
    <property type="match status" value="1"/>
</dbReference>